<evidence type="ECO:0000313" key="2">
    <source>
        <dbReference type="EMBL" id="KAJ7409645.1"/>
    </source>
</evidence>
<feature type="chain" id="PRO_5046458852" description="Secreted protein" evidence="1">
    <location>
        <begin position="23"/>
        <end position="99"/>
    </location>
</feature>
<keyword evidence="3" id="KW-1185">Reference proteome</keyword>
<dbReference type="Proteomes" id="UP001145742">
    <property type="component" value="Unassembled WGS sequence"/>
</dbReference>
<evidence type="ECO:0000256" key="1">
    <source>
        <dbReference type="SAM" id="SignalP"/>
    </source>
</evidence>
<organism evidence="2 3">
    <name type="scientific">Willisornis vidua</name>
    <name type="common">Xingu scale-backed antbird</name>
    <dbReference type="NCBI Taxonomy" id="1566151"/>
    <lineage>
        <taxon>Eukaryota</taxon>
        <taxon>Metazoa</taxon>
        <taxon>Chordata</taxon>
        <taxon>Craniata</taxon>
        <taxon>Vertebrata</taxon>
        <taxon>Euteleostomi</taxon>
        <taxon>Archelosauria</taxon>
        <taxon>Archosauria</taxon>
        <taxon>Dinosauria</taxon>
        <taxon>Saurischia</taxon>
        <taxon>Theropoda</taxon>
        <taxon>Coelurosauria</taxon>
        <taxon>Aves</taxon>
        <taxon>Neognathae</taxon>
        <taxon>Neoaves</taxon>
        <taxon>Telluraves</taxon>
        <taxon>Australaves</taxon>
        <taxon>Passeriformes</taxon>
        <taxon>Thamnophilidae</taxon>
        <taxon>Willisornis</taxon>
    </lineage>
</organism>
<dbReference type="EMBL" id="WHWB01034461">
    <property type="protein sequence ID" value="KAJ7409645.1"/>
    <property type="molecule type" value="Genomic_DNA"/>
</dbReference>
<name>A0ABQ9D041_9PASS</name>
<keyword evidence="1" id="KW-0732">Signal</keyword>
<reference evidence="2" key="1">
    <citation type="submission" date="2019-10" db="EMBL/GenBank/DDBJ databases">
        <authorList>
            <person name="Soares A.E.R."/>
            <person name="Aleixo A."/>
            <person name="Schneider P."/>
            <person name="Miyaki C.Y."/>
            <person name="Schneider M.P."/>
            <person name="Mello C."/>
            <person name="Vasconcelos A.T.R."/>
        </authorList>
    </citation>
    <scope>NUCLEOTIDE SEQUENCE</scope>
    <source>
        <tissue evidence="2">Muscle</tissue>
    </source>
</reference>
<comment type="caution">
    <text evidence="2">The sequence shown here is derived from an EMBL/GenBank/DDBJ whole genome shotgun (WGS) entry which is preliminary data.</text>
</comment>
<evidence type="ECO:0000313" key="3">
    <source>
        <dbReference type="Proteomes" id="UP001145742"/>
    </source>
</evidence>
<evidence type="ECO:0008006" key="4">
    <source>
        <dbReference type="Google" id="ProtNLM"/>
    </source>
</evidence>
<protein>
    <recommendedName>
        <fullName evidence="4">Secreted protein</fullName>
    </recommendedName>
</protein>
<accession>A0ABQ9D041</accession>
<sequence length="99" mass="10866">MDAVQLLPILVVLACLLKEASGIGSNCCGINRISTIHMACFHRYFTANSKTPRGNGSASVTMPVFKDFHSGAWELPTLEEHSLSMWNARVLQRVAQYGV</sequence>
<gene>
    <name evidence="2" type="ORF">WISP_113346</name>
</gene>
<proteinExistence type="predicted"/>
<feature type="signal peptide" evidence="1">
    <location>
        <begin position="1"/>
        <end position="22"/>
    </location>
</feature>